<dbReference type="AlphaFoldDB" id="E4T4S2"/>
<dbReference type="Gene3D" id="2.120.10.30">
    <property type="entry name" value="TolB, C-terminal domain"/>
    <property type="match status" value="1"/>
</dbReference>
<dbReference type="RefSeq" id="WP_013445085.1">
    <property type="nucleotide sequence ID" value="NC_014734.1"/>
</dbReference>
<evidence type="ECO:0000313" key="2">
    <source>
        <dbReference type="Proteomes" id="UP000008718"/>
    </source>
</evidence>
<evidence type="ECO:0008006" key="3">
    <source>
        <dbReference type="Google" id="ProtNLM"/>
    </source>
</evidence>
<dbReference type="PROSITE" id="PS51257">
    <property type="entry name" value="PROKAR_LIPOPROTEIN"/>
    <property type="match status" value="1"/>
</dbReference>
<dbReference type="HOGENOM" id="CLU_813405_0_0_10"/>
<reference evidence="1 2" key="2">
    <citation type="journal article" date="2011" name="Stand. Genomic Sci.">
        <title>Complete genome sequence of Paludibacter propionicigenes type strain (WB4).</title>
        <authorList>
            <person name="Gronow S."/>
            <person name="Munk C."/>
            <person name="Lapidus A."/>
            <person name="Nolan M."/>
            <person name="Lucas S."/>
            <person name="Hammon N."/>
            <person name="Deshpande S."/>
            <person name="Cheng J.F."/>
            <person name="Tapia R."/>
            <person name="Han C."/>
            <person name="Goodwin L."/>
            <person name="Pitluck S."/>
            <person name="Liolios K."/>
            <person name="Ivanova N."/>
            <person name="Mavromatis K."/>
            <person name="Mikhailova N."/>
            <person name="Pati A."/>
            <person name="Chen A."/>
            <person name="Palaniappan K."/>
            <person name="Land M."/>
            <person name="Hauser L."/>
            <person name="Chang Y.J."/>
            <person name="Jeffries C.D."/>
            <person name="Brambilla E."/>
            <person name="Rohde M."/>
            <person name="Goker M."/>
            <person name="Detter J.C."/>
            <person name="Woyke T."/>
            <person name="Bristow J."/>
            <person name="Eisen J.A."/>
            <person name="Markowitz V."/>
            <person name="Hugenholtz P."/>
            <person name="Kyrpides N.C."/>
            <person name="Klenk H.P."/>
        </authorList>
    </citation>
    <scope>NUCLEOTIDE SEQUENCE [LARGE SCALE GENOMIC DNA]</scope>
    <source>
        <strain evidence="2">DSM 17365 / JCM 13257 / WB4</strain>
    </source>
</reference>
<dbReference type="eggNOG" id="COG3391">
    <property type="taxonomic scope" value="Bacteria"/>
</dbReference>
<dbReference type="STRING" id="694427.Palpr_1571"/>
<evidence type="ECO:0000313" key="1">
    <source>
        <dbReference type="EMBL" id="ADQ79716.1"/>
    </source>
</evidence>
<dbReference type="InterPro" id="IPR011042">
    <property type="entry name" value="6-blade_b-propeller_TolB-like"/>
</dbReference>
<dbReference type="OrthoDB" id="1025612at2"/>
<dbReference type="EMBL" id="CP002345">
    <property type="protein sequence ID" value="ADQ79716.1"/>
    <property type="molecule type" value="Genomic_DNA"/>
</dbReference>
<accession>E4T4S2</accession>
<gene>
    <name evidence="1" type="ordered locus">Palpr_1571</name>
</gene>
<dbReference type="Pfam" id="PF15869">
    <property type="entry name" value="TolB_like"/>
    <property type="match status" value="1"/>
</dbReference>
<organism evidence="1 2">
    <name type="scientific">Paludibacter propionicigenes (strain DSM 17365 / JCM 13257 / WB4)</name>
    <dbReference type="NCBI Taxonomy" id="694427"/>
    <lineage>
        <taxon>Bacteria</taxon>
        <taxon>Pseudomonadati</taxon>
        <taxon>Bacteroidota</taxon>
        <taxon>Bacteroidia</taxon>
        <taxon>Bacteroidales</taxon>
        <taxon>Paludibacteraceae</taxon>
        <taxon>Paludibacter</taxon>
    </lineage>
</organism>
<name>E4T4S2_PALPW</name>
<keyword evidence="2" id="KW-1185">Reference proteome</keyword>
<reference key="1">
    <citation type="submission" date="2010-11" db="EMBL/GenBank/DDBJ databases">
        <title>The complete genome of Paludibacter propionicigenes DSM 17365.</title>
        <authorList>
            <consortium name="US DOE Joint Genome Institute (JGI-PGF)"/>
            <person name="Lucas S."/>
            <person name="Copeland A."/>
            <person name="Lapidus A."/>
            <person name="Bruce D."/>
            <person name="Goodwin L."/>
            <person name="Pitluck S."/>
            <person name="Kyrpides N."/>
            <person name="Mavromatis K."/>
            <person name="Ivanova N."/>
            <person name="Munk A.C."/>
            <person name="Brettin T."/>
            <person name="Detter J.C."/>
            <person name="Han C."/>
            <person name="Tapia R."/>
            <person name="Land M."/>
            <person name="Hauser L."/>
            <person name="Markowitz V."/>
            <person name="Cheng J.-F."/>
            <person name="Hugenholtz P."/>
            <person name="Woyke T."/>
            <person name="Wu D."/>
            <person name="Gronow S."/>
            <person name="Wellnitz S."/>
            <person name="Brambilla E."/>
            <person name="Klenk H.-P."/>
            <person name="Eisen J.A."/>
        </authorList>
    </citation>
    <scope>NUCLEOTIDE SEQUENCE</scope>
    <source>
        <strain>WB4</strain>
    </source>
</reference>
<dbReference type="Proteomes" id="UP000008718">
    <property type="component" value="Chromosome"/>
</dbReference>
<protein>
    <recommendedName>
        <fullName evidence="3">Lipoprotein</fullName>
    </recommendedName>
</protein>
<sequence length="341" mass="38744">MNYNKLLQVFVLVLLLQSCVDTNKKLADFGAVSKKISGKVLSSGSVYMRYPFRVKQTDSTLVIMDLHGSDFYYHEFSYPQLKFKQSFAKPGIGPNEFLDAENIRFDKQGKFYCLDANKSLITIFDSDKNDTTARIKLSDKLIRTLDFDIVNDSTFVVPDYTGKHRFNLINRKGQITKSCFTIPSKRNKLSNVVLAQAWRSFIDYNPSNGVLAMVTQLGQVLEIYDLKKDSIINIVYGKADEPEFINKGGYASPCGIMGYSDVYVGKDKIYAIFWGKSFKDIENDPNSKDGGNLLQVFDLTGKPLRQYVLDKYITGFTVDEKHNKIIALDINGNYPLVEYQL</sequence>
<dbReference type="SUPFAM" id="SSF101898">
    <property type="entry name" value="NHL repeat"/>
    <property type="match status" value="1"/>
</dbReference>
<dbReference type="KEGG" id="ppn:Palpr_1571"/>
<proteinExistence type="predicted"/>